<evidence type="ECO:0000313" key="3">
    <source>
        <dbReference type="EMBL" id="MEN2768362.1"/>
    </source>
</evidence>
<gene>
    <name evidence="3" type="ORF">ABC228_14360</name>
</gene>
<evidence type="ECO:0000256" key="1">
    <source>
        <dbReference type="SAM" id="MobiDB-lite"/>
    </source>
</evidence>
<feature type="region of interest" description="Disordered" evidence="1">
    <location>
        <begin position="22"/>
        <end position="50"/>
    </location>
</feature>
<dbReference type="EMBL" id="JBDIML010000005">
    <property type="protein sequence ID" value="MEN2768362.1"/>
    <property type="molecule type" value="Genomic_DNA"/>
</dbReference>
<feature type="chain" id="PRO_5046238459" evidence="2">
    <location>
        <begin position="23"/>
        <end position="189"/>
    </location>
</feature>
<keyword evidence="4" id="KW-1185">Reference proteome</keyword>
<feature type="compositionally biased region" description="Basic and acidic residues" evidence="1">
    <location>
        <begin position="26"/>
        <end position="50"/>
    </location>
</feature>
<proteinExistence type="predicted"/>
<feature type="signal peptide" evidence="2">
    <location>
        <begin position="1"/>
        <end position="22"/>
    </location>
</feature>
<comment type="caution">
    <text evidence="3">The sequence shown here is derived from an EMBL/GenBank/DDBJ whole genome shotgun (WGS) entry which is preliminary data.</text>
</comment>
<dbReference type="PROSITE" id="PS51257">
    <property type="entry name" value="PROKAR_LIPOPROTEIN"/>
    <property type="match status" value="1"/>
</dbReference>
<dbReference type="InterPro" id="IPR019076">
    <property type="entry name" value="Spore_lipoprot_YhcN/YlaJ-like"/>
</dbReference>
<protein>
    <submittedName>
        <fullName evidence="3">YhcN/YlaJ family sporulation lipoprotein</fullName>
    </submittedName>
</protein>
<evidence type="ECO:0000256" key="2">
    <source>
        <dbReference type="SAM" id="SignalP"/>
    </source>
</evidence>
<keyword evidence="3" id="KW-0449">Lipoprotein</keyword>
<dbReference type="RefSeq" id="WP_345825848.1">
    <property type="nucleotide sequence ID" value="NZ_JBDIML010000005.1"/>
</dbReference>
<keyword evidence="2" id="KW-0732">Signal</keyword>
<evidence type="ECO:0000313" key="4">
    <source>
        <dbReference type="Proteomes" id="UP001444625"/>
    </source>
</evidence>
<reference evidence="3 4" key="1">
    <citation type="submission" date="2024-05" db="EMBL/GenBank/DDBJ databases">
        <authorList>
            <person name="Haq I."/>
            <person name="Ullah Z."/>
            <person name="Ahmad R."/>
            <person name="Li M."/>
            <person name="Tong Y."/>
        </authorList>
    </citation>
    <scope>NUCLEOTIDE SEQUENCE [LARGE SCALE GENOMIC DNA]</scope>
    <source>
        <strain evidence="3 4">16A2E</strain>
    </source>
</reference>
<accession>A0ABU9XJA9</accession>
<name>A0ABU9XJA9_9BACI</name>
<organism evidence="3 4">
    <name type="scientific">Ornithinibacillus xuwenensis</name>
    <dbReference type="NCBI Taxonomy" id="3144668"/>
    <lineage>
        <taxon>Bacteria</taxon>
        <taxon>Bacillati</taxon>
        <taxon>Bacillota</taxon>
        <taxon>Bacilli</taxon>
        <taxon>Bacillales</taxon>
        <taxon>Bacillaceae</taxon>
        <taxon>Ornithinibacillus</taxon>
    </lineage>
</organism>
<sequence length="189" mass="21454">MMRILLLSIILVGLILTGCAHTDSSSGEREQMLDELDPNRENKNANDMNDKLGYVNYTKDQINQDNEEHHSATINRREMADMIARMILRNEGFERVSTLVTDEEVLIAYEKNEALEEVEAADIASKTAVSVMPGYFDVYVSDNDVLIQDIQSLHNSSANNKDYDNTLDQIITEMKKSPQGIKHKEDIMD</sequence>
<dbReference type="Proteomes" id="UP001444625">
    <property type="component" value="Unassembled WGS sequence"/>
</dbReference>
<dbReference type="Pfam" id="PF09580">
    <property type="entry name" value="Spore_YhcN_YlaJ"/>
    <property type="match status" value="1"/>
</dbReference>